<evidence type="ECO:0000259" key="3">
    <source>
        <dbReference type="Pfam" id="PF07811"/>
    </source>
</evidence>
<keyword evidence="2" id="KW-1133">Transmembrane helix</keyword>
<evidence type="ECO:0000256" key="2">
    <source>
        <dbReference type="SAM" id="Phobius"/>
    </source>
</evidence>
<dbReference type="Pfam" id="PF07811">
    <property type="entry name" value="TadE"/>
    <property type="match status" value="1"/>
</dbReference>
<dbReference type="AlphaFoldDB" id="A0A1C5IFX4"/>
<feature type="domain" description="TadE-like" evidence="3">
    <location>
        <begin position="47"/>
        <end position="84"/>
    </location>
</feature>
<feature type="region of interest" description="Disordered" evidence="1">
    <location>
        <begin position="1"/>
        <end position="25"/>
    </location>
</feature>
<dbReference type="Proteomes" id="UP000199360">
    <property type="component" value="Unassembled WGS sequence"/>
</dbReference>
<organism evidence="4 5">
    <name type="scientific">Micromonospora humi</name>
    <dbReference type="NCBI Taxonomy" id="745366"/>
    <lineage>
        <taxon>Bacteria</taxon>
        <taxon>Bacillati</taxon>
        <taxon>Actinomycetota</taxon>
        <taxon>Actinomycetes</taxon>
        <taxon>Micromonosporales</taxon>
        <taxon>Micromonosporaceae</taxon>
        <taxon>Micromonospora</taxon>
    </lineage>
</organism>
<feature type="compositionally biased region" description="Low complexity" evidence="1">
    <location>
        <begin position="11"/>
        <end position="25"/>
    </location>
</feature>
<evidence type="ECO:0000313" key="5">
    <source>
        <dbReference type="Proteomes" id="UP000199360"/>
    </source>
</evidence>
<accession>A0A1C5IFX4</accession>
<feature type="transmembrane region" description="Helical" evidence="2">
    <location>
        <begin position="49"/>
        <end position="72"/>
    </location>
</feature>
<evidence type="ECO:0000256" key="1">
    <source>
        <dbReference type="SAM" id="MobiDB-lite"/>
    </source>
</evidence>
<evidence type="ECO:0000313" key="4">
    <source>
        <dbReference type="EMBL" id="SCG57297.1"/>
    </source>
</evidence>
<dbReference type="STRING" id="745366.GA0070213_105448"/>
<gene>
    <name evidence="4" type="ORF">GA0070213_105448</name>
</gene>
<proteinExistence type="predicted"/>
<keyword evidence="5" id="KW-1185">Reference proteome</keyword>
<dbReference type="InterPro" id="IPR012495">
    <property type="entry name" value="TadE-like_dom"/>
</dbReference>
<reference evidence="5" key="1">
    <citation type="submission" date="2016-06" db="EMBL/GenBank/DDBJ databases">
        <authorList>
            <person name="Varghese N."/>
            <person name="Submissions Spin"/>
        </authorList>
    </citation>
    <scope>NUCLEOTIDE SEQUENCE [LARGE SCALE GENOMIC DNA]</scope>
    <source>
        <strain evidence="5">DSM 45647</strain>
    </source>
</reference>
<dbReference type="RefSeq" id="WP_091062448.1">
    <property type="nucleotide sequence ID" value="NZ_FMDM01000005.1"/>
</dbReference>
<keyword evidence="2" id="KW-0472">Membrane</keyword>
<protein>
    <submittedName>
        <fullName evidence="4">TadE-like protein</fullName>
    </submittedName>
</protein>
<dbReference type="EMBL" id="FMDM01000005">
    <property type="protein sequence ID" value="SCG57297.1"/>
    <property type="molecule type" value="Genomic_DNA"/>
</dbReference>
<name>A0A1C5IFX4_9ACTN</name>
<dbReference type="OrthoDB" id="4220102at2"/>
<sequence length="162" mass="17128">MPRPARTLRSRPAPAGRPAGPRGPGRIAATVRARLAAGGRERGANPVELAVMMPVILVLLFGSIQVGVWFVARSTALNAAQTGVNAQRTFDAGPDAGRDRATSFLRRSGDWLVGWDRTGPTCVETATDVTCTVRGRSLSVIPGVDFEVVQTAHGPAERWTTG</sequence>
<keyword evidence="2" id="KW-0812">Transmembrane</keyword>